<dbReference type="STRING" id="742817.HMPREF9449_00709"/>
<keyword evidence="1" id="KW-0175">Coiled coil</keyword>
<dbReference type="HOGENOM" id="CLU_063844_0_0_10"/>
<keyword evidence="2" id="KW-0472">Membrane</keyword>
<feature type="transmembrane region" description="Helical" evidence="2">
    <location>
        <begin position="313"/>
        <end position="333"/>
    </location>
</feature>
<feature type="transmembrane region" description="Helical" evidence="2">
    <location>
        <begin position="18"/>
        <end position="42"/>
    </location>
</feature>
<dbReference type="Proteomes" id="UP000004892">
    <property type="component" value="Unassembled WGS sequence"/>
</dbReference>
<feature type="transmembrane region" description="Helical" evidence="2">
    <location>
        <begin position="54"/>
        <end position="79"/>
    </location>
</feature>
<dbReference type="RefSeq" id="WP_009135857.1">
    <property type="nucleotide sequence ID" value="NZ_JH594596.1"/>
</dbReference>
<dbReference type="eggNOG" id="COG1196">
    <property type="taxonomic scope" value="Bacteria"/>
</dbReference>
<feature type="coiled-coil region" evidence="1">
    <location>
        <begin position="252"/>
        <end position="297"/>
    </location>
</feature>
<keyword evidence="2" id="KW-1133">Transmembrane helix</keyword>
<evidence type="ECO:0008006" key="5">
    <source>
        <dbReference type="Google" id="ProtNLM"/>
    </source>
</evidence>
<accession>H1DEM3</accession>
<dbReference type="EMBL" id="ADMC01000008">
    <property type="protein sequence ID" value="EHP49923.1"/>
    <property type="molecule type" value="Genomic_DNA"/>
</dbReference>
<evidence type="ECO:0000256" key="2">
    <source>
        <dbReference type="SAM" id="Phobius"/>
    </source>
</evidence>
<name>H1DEM3_9BACT</name>
<evidence type="ECO:0000256" key="1">
    <source>
        <dbReference type="SAM" id="Coils"/>
    </source>
</evidence>
<keyword evidence="2" id="KW-0812">Transmembrane</keyword>
<comment type="caution">
    <text evidence="3">The sequence shown here is derived from an EMBL/GenBank/DDBJ whole genome shotgun (WGS) entry which is preliminary data.</text>
</comment>
<sequence>MEQVNLTRVRKRVSWGSIFAGVVTVLAISVLISMLVTSIGLFQFDPLSDDPTAGIGATVGIGTVISMIVSFIIGGFVAGKLAGADGVIHGLVVWAVTSIVAVLMALFLAVGAVKVTANVLGSVSSVAGSVLSDVGSMAGKGISNLAGEAKDLFGDIDIDTNIKGDSIRKDVRRALQKSGIKELNPDYLGNQLKAVKGDLKRTVKQVAANPDRADDLINGFTNRLKTRANTITKNIDRNDVSTAIANNTNLSKAEADKAVDQYMNLIETATDKAKEQINNLEETLEKAKQEWQEIKHKALVEAEKASNAAARSALISFFGLLVAAILCCWAGFFGTRKTKEGYEV</sequence>
<evidence type="ECO:0000313" key="3">
    <source>
        <dbReference type="EMBL" id="EHP49923.1"/>
    </source>
</evidence>
<dbReference type="GeneID" id="98068334"/>
<gene>
    <name evidence="3" type="ORF">HMPREF9449_00709</name>
</gene>
<protein>
    <recommendedName>
        <fullName evidence="5">CAP-Gly protein</fullName>
    </recommendedName>
</protein>
<evidence type="ECO:0000313" key="4">
    <source>
        <dbReference type="Proteomes" id="UP000004892"/>
    </source>
</evidence>
<feature type="transmembrane region" description="Helical" evidence="2">
    <location>
        <begin position="91"/>
        <end position="113"/>
    </location>
</feature>
<keyword evidence="4" id="KW-1185">Reference proteome</keyword>
<dbReference type="PATRIC" id="fig|742817.3.peg.760"/>
<dbReference type="AlphaFoldDB" id="H1DEM3"/>
<organism evidence="3 4">
    <name type="scientific">Odoribacter laneus YIT 12061</name>
    <dbReference type="NCBI Taxonomy" id="742817"/>
    <lineage>
        <taxon>Bacteria</taxon>
        <taxon>Pseudomonadati</taxon>
        <taxon>Bacteroidota</taxon>
        <taxon>Bacteroidia</taxon>
        <taxon>Bacteroidales</taxon>
        <taxon>Odoribacteraceae</taxon>
        <taxon>Odoribacter</taxon>
    </lineage>
</organism>
<proteinExistence type="predicted"/>
<reference evidence="3 4" key="1">
    <citation type="submission" date="2012-01" db="EMBL/GenBank/DDBJ databases">
        <title>The Genome Sequence of Odoribacter laneus YIT 12061.</title>
        <authorList>
            <consortium name="The Broad Institute Genome Sequencing Platform"/>
            <person name="Earl A."/>
            <person name="Ward D."/>
            <person name="Feldgarden M."/>
            <person name="Gevers D."/>
            <person name="Morotomi M."/>
            <person name="Young S.K."/>
            <person name="Zeng Q."/>
            <person name="Gargeya S."/>
            <person name="Fitzgerald M."/>
            <person name="Haas B."/>
            <person name="Abouelleil A."/>
            <person name="Alvarado L."/>
            <person name="Arachchi H.M."/>
            <person name="Berlin A."/>
            <person name="Chapman S.B."/>
            <person name="Gearin G."/>
            <person name="Goldberg J."/>
            <person name="Griggs A."/>
            <person name="Gujja S."/>
            <person name="Hansen M."/>
            <person name="Heiman D."/>
            <person name="Howarth C."/>
            <person name="Larimer J."/>
            <person name="Lui A."/>
            <person name="MacDonald P.J.P."/>
            <person name="McCowen C."/>
            <person name="Montmayeur A."/>
            <person name="Murphy C."/>
            <person name="Neiman D."/>
            <person name="Pearson M."/>
            <person name="Priest M."/>
            <person name="Roberts A."/>
            <person name="Saif S."/>
            <person name="Shea T."/>
            <person name="Sisk P."/>
            <person name="Stolte C."/>
            <person name="Sykes S."/>
            <person name="Wortman J."/>
            <person name="Nusbaum C."/>
            <person name="Birren B."/>
        </authorList>
    </citation>
    <scope>NUCLEOTIDE SEQUENCE [LARGE SCALE GENOMIC DNA]</scope>
    <source>
        <strain evidence="3 4">YIT 12061</strain>
    </source>
</reference>